<keyword evidence="3" id="KW-1185">Reference proteome</keyword>
<dbReference type="Pfam" id="PF18545">
    <property type="entry name" value="HalOD1"/>
    <property type="match status" value="1"/>
</dbReference>
<dbReference type="Proteomes" id="UP000308037">
    <property type="component" value="Unassembled WGS sequence"/>
</dbReference>
<dbReference type="OrthoDB" id="218532at2157"/>
<accession>A0A4U5JI08</accession>
<organism evidence="2 3">
    <name type="scientific">Natronomonas salsuginis</name>
    <dbReference type="NCBI Taxonomy" id="2217661"/>
    <lineage>
        <taxon>Archaea</taxon>
        <taxon>Methanobacteriati</taxon>
        <taxon>Methanobacteriota</taxon>
        <taxon>Stenosarchaea group</taxon>
        <taxon>Halobacteria</taxon>
        <taxon>Halobacteriales</taxon>
        <taxon>Natronomonadaceae</taxon>
        <taxon>Natronomonas</taxon>
    </lineage>
</organism>
<name>A0A4U5JI08_9EURY</name>
<dbReference type="AlphaFoldDB" id="A0A4U5JI08"/>
<comment type="caution">
    <text evidence="2">The sequence shown here is derived from an EMBL/GenBank/DDBJ whole genome shotgun (WGS) entry which is preliminary data.</text>
</comment>
<reference evidence="2 3" key="1">
    <citation type="submission" date="2019-04" db="EMBL/GenBank/DDBJ databases">
        <title>Natronomonas sp. F20-122 a newhaloarchaeon isolated from a saline saltern of Isla Bacuta, Huelva, Spain.</title>
        <authorList>
            <person name="Duran-Viseras A."/>
            <person name="Sanchez-Porro C."/>
            <person name="Ventosa A."/>
        </authorList>
    </citation>
    <scope>NUCLEOTIDE SEQUENCE [LARGE SCALE GENOMIC DNA]</scope>
    <source>
        <strain evidence="2 3">F20-122</strain>
    </source>
</reference>
<evidence type="ECO:0000259" key="1">
    <source>
        <dbReference type="Pfam" id="PF18545"/>
    </source>
</evidence>
<evidence type="ECO:0000313" key="3">
    <source>
        <dbReference type="Proteomes" id="UP000308037"/>
    </source>
</evidence>
<dbReference type="InterPro" id="IPR040624">
    <property type="entry name" value="HalOD1"/>
</dbReference>
<sequence length="95" mass="10191">MASADDDTEAVVFESAFDPTDGPVSLRVVEAVATFYEVESTDIDPLYSVIDSDALDALFDPSRTGRRLKGVVTFQYENVAVSVNGDGTIRLSDPA</sequence>
<dbReference type="EMBL" id="QKNX01000001">
    <property type="protein sequence ID" value="TKR27961.1"/>
    <property type="molecule type" value="Genomic_DNA"/>
</dbReference>
<proteinExistence type="predicted"/>
<dbReference type="RefSeq" id="WP_137275261.1">
    <property type="nucleotide sequence ID" value="NZ_QKNX01000001.1"/>
</dbReference>
<evidence type="ECO:0000313" key="2">
    <source>
        <dbReference type="EMBL" id="TKR27961.1"/>
    </source>
</evidence>
<protein>
    <recommendedName>
        <fullName evidence="1">Halobacterial output domain-containing protein</fullName>
    </recommendedName>
</protein>
<gene>
    <name evidence="2" type="ORF">DM868_02455</name>
</gene>
<feature type="domain" description="Halobacterial output" evidence="1">
    <location>
        <begin position="22"/>
        <end position="92"/>
    </location>
</feature>